<organism evidence="1 2">
    <name type="scientific">Nephila pilipes</name>
    <name type="common">Giant wood spider</name>
    <name type="synonym">Nephila maculata</name>
    <dbReference type="NCBI Taxonomy" id="299642"/>
    <lineage>
        <taxon>Eukaryota</taxon>
        <taxon>Metazoa</taxon>
        <taxon>Ecdysozoa</taxon>
        <taxon>Arthropoda</taxon>
        <taxon>Chelicerata</taxon>
        <taxon>Arachnida</taxon>
        <taxon>Araneae</taxon>
        <taxon>Araneomorphae</taxon>
        <taxon>Entelegynae</taxon>
        <taxon>Araneoidea</taxon>
        <taxon>Nephilidae</taxon>
        <taxon>Nephila</taxon>
    </lineage>
</organism>
<feature type="non-terminal residue" evidence="1">
    <location>
        <position position="1"/>
    </location>
</feature>
<feature type="non-terminal residue" evidence="1">
    <location>
        <position position="59"/>
    </location>
</feature>
<proteinExistence type="predicted"/>
<protein>
    <submittedName>
        <fullName evidence="1">Uncharacterized protein</fullName>
    </submittedName>
</protein>
<gene>
    <name evidence="1" type="ORF">NPIL_90811</name>
</gene>
<reference evidence="1" key="1">
    <citation type="submission" date="2020-08" db="EMBL/GenBank/DDBJ databases">
        <title>Multicomponent nature underlies the extraordinary mechanical properties of spider dragline silk.</title>
        <authorList>
            <person name="Kono N."/>
            <person name="Nakamura H."/>
            <person name="Mori M."/>
            <person name="Yoshida Y."/>
            <person name="Ohtoshi R."/>
            <person name="Malay A.D."/>
            <person name="Moran D.A.P."/>
            <person name="Tomita M."/>
            <person name="Numata K."/>
            <person name="Arakawa K."/>
        </authorList>
    </citation>
    <scope>NUCLEOTIDE SEQUENCE</scope>
</reference>
<dbReference type="EMBL" id="BMAW01061138">
    <property type="protein sequence ID" value="GFT29808.1"/>
    <property type="molecule type" value="Genomic_DNA"/>
</dbReference>
<dbReference type="AlphaFoldDB" id="A0A8X6NSP1"/>
<accession>A0A8X6NSP1</accession>
<name>A0A8X6NSP1_NEPPI</name>
<dbReference type="Proteomes" id="UP000887013">
    <property type="component" value="Unassembled WGS sequence"/>
</dbReference>
<comment type="caution">
    <text evidence="1">The sequence shown here is derived from an EMBL/GenBank/DDBJ whole genome shotgun (WGS) entry which is preliminary data.</text>
</comment>
<keyword evidence="2" id="KW-1185">Reference proteome</keyword>
<evidence type="ECO:0000313" key="1">
    <source>
        <dbReference type="EMBL" id="GFT29808.1"/>
    </source>
</evidence>
<evidence type="ECO:0000313" key="2">
    <source>
        <dbReference type="Proteomes" id="UP000887013"/>
    </source>
</evidence>
<sequence>NDDSTYVMISVAGGNKYTFFISDKNRNPVTALSNTTVTFLKSNSNYNPSSFNLNYNIRT</sequence>